<accession>A0A3B0FEU1</accession>
<dbReference type="EMBL" id="RBNH01000028">
    <property type="protein sequence ID" value="RKO20031.1"/>
    <property type="molecule type" value="Genomic_DNA"/>
</dbReference>
<evidence type="ECO:0008006" key="3">
    <source>
        <dbReference type="Google" id="ProtNLM"/>
    </source>
</evidence>
<dbReference type="RefSeq" id="WP_120693633.1">
    <property type="nucleotide sequence ID" value="NZ_RBNH01000028.1"/>
</dbReference>
<evidence type="ECO:0000313" key="2">
    <source>
        <dbReference type="Proteomes" id="UP000273159"/>
    </source>
</evidence>
<reference evidence="2" key="2">
    <citation type="submission" date="2018-10" db="EMBL/GenBank/DDBJ databases">
        <authorList>
            <person name="Wang Y."/>
            <person name="Wang J."/>
            <person name="Yang X."/>
            <person name="Wang Z."/>
            <person name="Huang Y."/>
        </authorList>
    </citation>
    <scope>NUCLEOTIDE SEQUENCE [LARGE SCALE GENOMIC DNA]</scope>
    <source>
        <strain evidence="2">J015</strain>
    </source>
</reference>
<reference evidence="1 2" key="1">
    <citation type="submission" date="2018-10" db="EMBL/GenBank/DDBJ databases">
        <title>Genome-guide identification and characterization of bacteria that degrade polycyclic aromatic hydrocarbons and resist hexavalent chromium simultaneously.</title>
        <authorList>
            <person name="Feng H."/>
        </authorList>
    </citation>
    <scope>NUCLEOTIDE SEQUENCE [LARGE SCALE GENOMIC DNA]</scope>
    <source>
        <strain evidence="1 2">J015</strain>
    </source>
</reference>
<evidence type="ECO:0000313" key="1">
    <source>
        <dbReference type="EMBL" id="RKO20031.1"/>
    </source>
</evidence>
<dbReference type="Gene3D" id="3.30.450.20">
    <property type="entry name" value="PAS domain"/>
    <property type="match status" value="1"/>
</dbReference>
<organism evidence="1 2">
    <name type="scientific">Pseudarthrobacter phenanthrenivorans</name>
    <name type="common">Arthrobacter phenanthrenivorans</name>
    <dbReference type="NCBI Taxonomy" id="361575"/>
    <lineage>
        <taxon>Bacteria</taxon>
        <taxon>Bacillati</taxon>
        <taxon>Actinomycetota</taxon>
        <taxon>Actinomycetes</taxon>
        <taxon>Micrococcales</taxon>
        <taxon>Micrococcaceae</taxon>
        <taxon>Pseudarthrobacter</taxon>
    </lineage>
</organism>
<dbReference type="CDD" id="cd12913">
    <property type="entry name" value="PDC1_MCP_like"/>
    <property type="match status" value="1"/>
</dbReference>
<protein>
    <recommendedName>
        <fullName evidence="3">Cache domain-containing protein</fullName>
    </recommendedName>
</protein>
<sequence length="241" mass="26250">MTTDSLTETLLRTARAIASSFERVFDELQAVESELLAASAHMPDVPETTNFSFLQPLFEDLLIRNSPLIEGGGIAYEPGALKEAEYWLEWWRMQPGGQPKFIGHDLNPGSIRHYDYATRDWFTVPPAAGHAVAVGPYIDMGGINVNTVTLAVPAPTNHGTHVLGCDLSLSALEGIFLRAIRRPEPPIVLVGRNGRIIASNSPRLVIGTRVDINAATEVVPVAPGKYDVLPWNLLVMTLSNS</sequence>
<dbReference type="AlphaFoldDB" id="A0A3B0FEU1"/>
<name>A0A3B0FEU1_PSEPS</name>
<gene>
    <name evidence="1" type="ORF">D7Z96_19520</name>
</gene>
<proteinExistence type="predicted"/>
<comment type="caution">
    <text evidence="1">The sequence shown here is derived from an EMBL/GenBank/DDBJ whole genome shotgun (WGS) entry which is preliminary data.</text>
</comment>
<dbReference type="Proteomes" id="UP000273159">
    <property type="component" value="Unassembled WGS sequence"/>
</dbReference>